<dbReference type="AlphaFoldDB" id="A0A9X2XS67"/>
<evidence type="ECO:0000313" key="3">
    <source>
        <dbReference type="Proteomes" id="UP001155483"/>
    </source>
</evidence>
<comment type="caution">
    <text evidence="2">The sequence shown here is derived from an EMBL/GenBank/DDBJ whole genome shotgun (WGS) entry which is preliminary data.</text>
</comment>
<dbReference type="EMBL" id="JAOTIF010000001">
    <property type="protein sequence ID" value="MCU7547555.1"/>
    <property type="molecule type" value="Genomic_DNA"/>
</dbReference>
<evidence type="ECO:0000313" key="2">
    <source>
        <dbReference type="EMBL" id="MCU7547555.1"/>
    </source>
</evidence>
<proteinExistence type="predicted"/>
<gene>
    <name evidence="2" type="ORF">OCK74_00440</name>
</gene>
<dbReference type="RefSeq" id="WP_279295002.1">
    <property type="nucleotide sequence ID" value="NZ_JAOTIF010000001.1"/>
</dbReference>
<keyword evidence="3" id="KW-1185">Reference proteome</keyword>
<evidence type="ECO:0008006" key="4">
    <source>
        <dbReference type="Google" id="ProtNLM"/>
    </source>
</evidence>
<feature type="signal peptide" evidence="1">
    <location>
        <begin position="1"/>
        <end position="20"/>
    </location>
</feature>
<dbReference type="InterPro" id="IPR008969">
    <property type="entry name" value="CarboxyPept-like_regulatory"/>
</dbReference>
<feature type="chain" id="PRO_5041000382" description="Carboxypeptidase-like regulatory domain-containing protein" evidence="1">
    <location>
        <begin position="21"/>
        <end position="240"/>
    </location>
</feature>
<reference evidence="2" key="2">
    <citation type="submission" date="2023-04" db="EMBL/GenBank/DDBJ databases">
        <title>Paracnuella aquatica gen. nov., sp. nov., a member of the family Chitinophagaceae isolated from a hot spring.</title>
        <authorList>
            <person name="Wang C."/>
        </authorList>
    </citation>
    <scope>NUCLEOTIDE SEQUENCE</scope>
    <source>
        <strain evidence="2">LB-8</strain>
    </source>
</reference>
<organism evidence="2 3">
    <name type="scientific">Paraflavisolibacter caeni</name>
    <dbReference type="NCBI Taxonomy" id="2982496"/>
    <lineage>
        <taxon>Bacteria</taxon>
        <taxon>Pseudomonadati</taxon>
        <taxon>Bacteroidota</taxon>
        <taxon>Chitinophagia</taxon>
        <taxon>Chitinophagales</taxon>
        <taxon>Chitinophagaceae</taxon>
        <taxon>Paraflavisolibacter</taxon>
    </lineage>
</organism>
<dbReference type="SUPFAM" id="SSF49464">
    <property type="entry name" value="Carboxypeptidase regulatory domain-like"/>
    <property type="match status" value="1"/>
</dbReference>
<reference evidence="2" key="1">
    <citation type="submission" date="2022-09" db="EMBL/GenBank/DDBJ databases">
        <authorList>
            <person name="Yuan C."/>
            <person name="Ke Z."/>
        </authorList>
    </citation>
    <scope>NUCLEOTIDE SEQUENCE</scope>
    <source>
        <strain evidence="2">LB-8</strain>
    </source>
</reference>
<sequence length="240" mass="27954">MFKQYCILFVFNFIASTVAAQRQWMNGYLQDSATHFPIAGGTVRNANTNRSVLTNEKGFFHLEVAPNDVLYALAPSYRYDTLTYSILFTDTVTVYLAPASEVLPTITVTASDSKYKMDSMERRKEYEENMGNMVRTASSNNTTGAGIGINLDRFFKKEYKNKRKYEQAYLKAEEQAYIDYRFSPHLVAYYTGLKGNDLRDFIYRYTPSYKWLREHPTNEAVFYYINEKIKEWRKGRGKGK</sequence>
<evidence type="ECO:0000256" key="1">
    <source>
        <dbReference type="SAM" id="SignalP"/>
    </source>
</evidence>
<accession>A0A9X2XS67</accession>
<keyword evidence="1" id="KW-0732">Signal</keyword>
<name>A0A9X2XS67_9BACT</name>
<dbReference type="Proteomes" id="UP001155483">
    <property type="component" value="Unassembled WGS sequence"/>
</dbReference>
<protein>
    <recommendedName>
        <fullName evidence="4">Carboxypeptidase-like regulatory domain-containing protein</fullName>
    </recommendedName>
</protein>